<dbReference type="PANTHER" id="PTHR10157:SF23">
    <property type="entry name" value="MOXD1 HOMOLOG 1"/>
    <property type="match status" value="1"/>
</dbReference>
<evidence type="ECO:0000256" key="3">
    <source>
        <dbReference type="ARBA" id="ARBA00023180"/>
    </source>
</evidence>
<feature type="signal peptide" evidence="4">
    <location>
        <begin position="1"/>
        <end position="19"/>
    </location>
</feature>
<organism evidence="6 7">
    <name type="scientific">Cloeon dipterum</name>
    <dbReference type="NCBI Taxonomy" id="197152"/>
    <lineage>
        <taxon>Eukaryota</taxon>
        <taxon>Metazoa</taxon>
        <taxon>Ecdysozoa</taxon>
        <taxon>Arthropoda</taxon>
        <taxon>Hexapoda</taxon>
        <taxon>Insecta</taxon>
        <taxon>Pterygota</taxon>
        <taxon>Palaeoptera</taxon>
        <taxon>Ephemeroptera</taxon>
        <taxon>Pisciforma</taxon>
        <taxon>Baetidae</taxon>
        <taxon>Cloeon</taxon>
    </lineage>
</organism>
<dbReference type="OrthoDB" id="10003276at2759"/>
<dbReference type="InterPro" id="IPR000323">
    <property type="entry name" value="Cu2_ascorb_mOase_N"/>
</dbReference>
<dbReference type="InterPro" id="IPR014784">
    <property type="entry name" value="Cu2_ascorb_mOase-like_C"/>
</dbReference>
<keyword evidence="7" id="KW-1185">Reference proteome</keyword>
<dbReference type="InterPro" id="IPR024548">
    <property type="entry name" value="Cu2_monoox_C"/>
</dbReference>
<gene>
    <name evidence="6" type="ORF">CLODIP_2_CD00522</name>
</gene>
<dbReference type="InterPro" id="IPR005018">
    <property type="entry name" value="DOMON_domain"/>
</dbReference>
<evidence type="ECO:0000313" key="7">
    <source>
        <dbReference type="Proteomes" id="UP000494165"/>
    </source>
</evidence>
<dbReference type="Pfam" id="PF01082">
    <property type="entry name" value="Cu2_monooxygen"/>
    <property type="match status" value="1"/>
</dbReference>
<dbReference type="PANTHER" id="PTHR10157">
    <property type="entry name" value="DOPAMINE BETA HYDROXYLASE RELATED"/>
    <property type="match status" value="1"/>
</dbReference>
<comment type="similarity">
    <text evidence="1">Belongs to the copper type II ascorbate-dependent monooxygenase family.</text>
</comment>
<comment type="caution">
    <text evidence="6">The sequence shown here is derived from an EMBL/GenBank/DDBJ whole genome shotgun (WGS) entry which is preliminary data.</text>
</comment>
<evidence type="ECO:0000313" key="6">
    <source>
        <dbReference type="EMBL" id="CAB3380898.1"/>
    </source>
</evidence>
<feature type="domain" description="DOMON" evidence="5">
    <location>
        <begin position="32"/>
        <end position="149"/>
    </location>
</feature>
<dbReference type="Pfam" id="PF03351">
    <property type="entry name" value="DOMON"/>
    <property type="match status" value="1"/>
</dbReference>
<keyword evidence="4" id="KW-0732">Signal</keyword>
<protein>
    <recommendedName>
        <fullName evidence="5">DOMON domain-containing protein</fullName>
    </recommendedName>
</protein>
<keyword evidence="3" id="KW-0325">Glycoprotein</keyword>
<evidence type="ECO:0000256" key="1">
    <source>
        <dbReference type="ARBA" id="ARBA00010676"/>
    </source>
</evidence>
<dbReference type="InterPro" id="IPR045266">
    <property type="entry name" value="DOH_DOMON"/>
</dbReference>
<dbReference type="Proteomes" id="UP000494165">
    <property type="component" value="Unassembled WGS sequence"/>
</dbReference>
<dbReference type="Pfam" id="PF03712">
    <property type="entry name" value="Cu2_monoox_C"/>
    <property type="match status" value="1"/>
</dbReference>
<feature type="chain" id="PRO_5035776617" description="DOMON domain-containing protein" evidence="4">
    <location>
        <begin position="20"/>
        <end position="626"/>
    </location>
</feature>
<dbReference type="GO" id="GO:0005507">
    <property type="term" value="F:copper ion binding"/>
    <property type="evidence" value="ECO:0007669"/>
    <property type="project" value="InterPro"/>
</dbReference>
<dbReference type="PROSITE" id="PS50836">
    <property type="entry name" value="DOMON"/>
    <property type="match status" value="1"/>
</dbReference>
<dbReference type="CDD" id="cd09631">
    <property type="entry name" value="DOMON_DOH"/>
    <property type="match status" value="1"/>
</dbReference>
<evidence type="ECO:0000259" key="5">
    <source>
        <dbReference type="PROSITE" id="PS50836"/>
    </source>
</evidence>
<dbReference type="EMBL" id="CADEPI010000219">
    <property type="protein sequence ID" value="CAB3380898.1"/>
    <property type="molecule type" value="Genomic_DNA"/>
</dbReference>
<dbReference type="SUPFAM" id="SSF49742">
    <property type="entry name" value="PHM/PNGase F"/>
    <property type="match status" value="2"/>
</dbReference>
<evidence type="ECO:0000256" key="2">
    <source>
        <dbReference type="ARBA" id="ARBA00023157"/>
    </source>
</evidence>
<name>A0A8S1DIK2_9INSE</name>
<proteinExistence type="inferred from homology"/>
<dbReference type="GO" id="GO:0004500">
    <property type="term" value="F:dopamine beta-monooxygenase activity"/>
    <property type="evidence" value="ECO:0007669"/>
    <property type="project" value="InterPro"/>
</dbReference>
<dbReference type="InterPro" id="IPR036939">
    <property type="entry name" value="Cu2_ascorb_mOase_N_sf"/>
</dbReference>
<dbReference type="InterPro" id="IPR000945">
    <property type="entry name" value="DBH-like"/>
</dbReference>
<evidence type="ECO:0000256" key="4">
    <source>
        <dbReference type="SAM" id="SignalP"/>
    </source>
</evidence>
<dbReference type="Gene3D" id="2.60.120.310">
    <property type="entry name" value="Copper type II, ascorbate-dependent monooxygenase, N-terminal domain"/>
    <property type="match status" value="1"/>
</dbReference>
<keyword evidence="2" id="KW-1015">Disulfide bond</keyword>
<accession>A0A8S1DIK2</accession>
<dbReference type="Gene3D" id="2.60.120.230">
    <property type="match status" value="1"/>
</dbReference>
<sequence length="626" mass="69649">MTGIKMLLIALALFKVVLADMAFPRRMVLSPGHLQLLWTPGQEYLMLRVEARTQGYFALTFGSVHGDPNDTQDALLAWTDDSEVLLQDAVVRRDGSLIADKTNDYELLEGARNESDFLSVTVQRRWSTCDQLEDMPLGAGSVLVSWAIFPRAPENLEEFARLEEGERHGSQVVIFKAPPPPLPPTSGLRVWPVMLPKIHVSSNSSYLRWCTMFHAPETKDKHWIVGAKPEVNHPEKVKKIILLECRSETAEPGQLAPGQAGRPCNSKEAVPNVCKTVALVWTPGNEVIMFPRDVGIPVGLNAGGTDYYLLQVFFALTDSSEVVVDSSGLRVLLSSKKPKHQASILQVGLDPDALLVLPPRQPSTIVRGWCFQQCLQKFLQPAQGTAITLVSVLLYGHSALKKVVLRHLQEADELTPIAIEFGYQSENQGILYLDPKRRIQVASDNLVMECEFNSQDRDRTIMGGESTESEMCVSYVLYYPRSALASCFSQPVASRILDVMELPNLSFNHNPEVGIEINGGLLDSIINYDWGARNISSKIELLHRELMLRTTKGECFNAFGDQLGYPARSLSFYQEQLVSLSKVNRCGAWNKALGNERQRSGAKSFDSLKKLSATFFLLICLSMIIN</sequence>
<dbReference type="AlphaFoldDB" id="A0A8S1DIK2"/>
<dbReference type="InterPro" id="IPR008977">
    <property type="entry name" value="PHM/PNGase_F_dom_sf"/>
</dbReference>
<reference evidence="6 7" key="1">
    <citation type="submission" date="2020-04" db="EMBL/GenBank/DDBJ databases">
        <authorList>
            <person name="Alioto T."/>
            <person name="Alioto T."/>
            <person name="Gomez Garrido J."/>
        </authorList>
    </citation>
    <scope>NUCLEOTIDE SEQUENCE [LARGE SCALE GENOMIC DNA]</scope>
</reference>